<evidence type="ECO:0000313" key="2">
    <source>
        <dbReference type="Proteomes" id="UP001152607"/>
    </source>
</evidence>
<comment type="caution">
    <text evidence="1">The sequence shown here is derived from an EMBL/GenBank/DDBJ whole genome shotgun (WGS) entry which is preliminary data.</text>
</comment>
<dbReference type="EMBL" id="CAOQHR010000001">
    <property type="protein sequence ID" value="CAI6253582.1"/>
    <property type="molecule type" value="Genomic_DNA"/>
</dbReference>
<organism evidence="1 2">
    <name type="scientific">Periconia digitata</name>
    <dbReference type="NCBI Taxonomy" id="1303443"/>
    <lineage>
        <taxon>Eukaryota</taxon>
        <taxon>Fungi</taxon>
        <taxon>Dikarya</taxon>
        <taxon>Ascomycota</taxon>
        <taxon>Pezizomycotina</taxon>
        <taxon>Dothideomycetes</taxon>
        <taxon>Pleosporomycetidae</taxon>
        <taxon>Pleosporales</taxon>
        <taxon>Massarineae</taxon>
        <taxon>Periconiaceae</taxon>
        <taxon>Periconia</taxon>
    </lineage>
</organism>
<reference evidence="1" key="1">
    <citation type="submission" date="2023-01" db="EMBL/GenBank/DDBJ databases">
        <authorList>
            <person name="Van Ghelder C."/>
            <person name="Rancurel C."/>
        </authorList>
    </citation>
    <scope>NUCLEOTIDE SEQUENCE</scope>
    <source>
        <strain evidence="1">CNCM I-4278</strain>
    </source>
</reference>
<sequence>MHIAPRFERHEEMRDEVRRDGAGVTCAYPTPNEQAKSPQTRIILVRNGSVLECIRATATAHRFWLKSAAISSFLFGHLTLSHLNRPRIFLLTCY</sequence>
<evidence type="ECO:0000313" key="1">
    <source>
        <dbReference type="EMBL" id="CAI6253582.1"/>
    </source>
</evidence>
<dbReference type="AlphaFoldDB" id="A0A9W4U472"/>
<proteinExistence type="predicted"/>
<accession>A0A9W4U472</accession>
<name>A0A9W4U472_9PLEO</name>
<keyword evidence="2" id="KW-1185">Reference proteome</keyword>
<gene>
    <name evidence="1" type="ORF">PDIGIT_LOCUS1067</name>
</gene>
<dbReference type="Proteomes" id="UP001152607">
    <property type="component" value="Unassembled WGS sequence"/>
</dbReference>
<protein>
    <submittedName>
        <fullName evidence="1">Uncharacterized protein</fullName>
    </submittedName>
</protein>